<reference evidence="2" key="1">
    <citation type="submission" date="2018-02" db="EMBL/GenBank/DDBJ databases">
        <title>Rhizophora mucronata_Transcriptome.</title>
        <authorList>
            <person name="Meera S.P."/>
            <person name="Sreeshan A."/>
            <person name="Augustine A."/>
        </authorList>
    </citation>
    <scope>NUCLEOTIDE SEQUENCE</scope>
    <source>
        <tissue evidence="2">Leaf</tissue>
    </source>
</reference>
<dbReference type="AlphaFoldDB" id="A0A2P2P5S2"/>
<keyword evidence="1" id="KW-1133">Transmembrane helix</keyword>
<keyword evidence="1" id="KW-0812">Transmembrane</keyword>
<keyword evidence="1" id="KW-0472">Membrane</keyword>
<protein>
    <submittedName>
        <fullName evidence="2">Uncharacterized protein</fullName>
    </submittedName>
</protein>
<proteinExistence type="predicted"/>
<dbReference type="EMBL" id="GGEC01069608">
    <property type="protein sequence ID" value="MBX50092.1"/>
    <property type="molecule type" value="Transcribed_RNA"/>
</dbReference>
<name>A0A2P2P5S2_RHIMU</name>
<accession>A0A2P2P5S2</accession>
<evidence type="ECO:0000313" key="2">
    <source>
        <dbReference type="EMBL" id="MBX50092.1"/>
    </source>
</evidence>
<organism evidence="2">
    <name type="scientific">Rhizophora mucronata</name>
    <name type="common">Asiatic mangrove</name>
    <dbReference type="NCBI Taxonomy" id="61149"/>
    <lineage>
        <taxon>Eukaryota</taxon>
        <taxon>Viridiplantae</taxon>
        <taxon>Streptophyta</taxon>
        <taxon>Embryophyta</taxon>
        <taxon>Tracheophyta</taxon>
        <taxon>Spermatophyta</taxon>
        <taxon>Magnoliopsida</taxon>
        <taxon>eudicotyledons</taxon>
        <taxon>Gunneridae</taxon>
        <taxon>Pentapetalae</taxon>
        <taxon>rosids</taxon>
        <taxon>fabids</taxon>
        <taxon>Malpighiales</taxon>
        <taxon>Rhizophoraceae</taxon>
        <taxon>Rhizophora</taxon>
    </lineage>
</organism>
<feature type="transmembrane region" description="Helical" evidence="1">
    <location>
        <begin position="6"/>
        <end position="24"/>
    </location>
</feature>
<sequence length="27" mass="3283">MLLILHRATVLSFFWWTSVLLVVLRMH</sequence>
<evidence type="ECO:0000256" key="1">
    <source>
        <dbReference type="SAM" id="Phobius"/>
    </source>
</evidence>